<evidence type="ECO:0000313" key="2">
    <source>
        <dbReference type="Proteomes" id="UP000507962"/>
    </source>
</evidence>
<dbReference type="EMBL" id="CAADHO010000005">
    <property type="protein sequence ID" value="VFQ45354.1"/>
    <property type="molecule type" value="Genomic_DNA"/>
</dbReference>
<reference evidence="1 2" key="1">
    <citation type="submission" date="2019-03" db="EMBL/GenBank/DDBJ databases">
        <authorList>
            <person name="Nijsse B."/>
        </authorList>
    </citation>
    <scope>NUCLEOTIDE SEQUENCE [LARGE SCALE GENOMIC DNA]</scope>
    <source>
        <strain evidence="1">Desulfoluna butyratoxydans MSL71</strain>
    </source>
</reference>
<protein>
    <submittedName>
        <fullName evidence="1">Uncharacterized protein</fullName>
    </submittedName>
</protein>
<gene>
    <name evidence="1" type="ORF">MSL71_30110</name>
</gene>
<dbReference type="Proteomes" id="UP000507962">
    <property type="component" value="Unassembled WGS sequence"/>
</dbReference>
<dbReference type="AlphaFoldDB" id="A0A4U8YNX8"/>
<dbReference type="RefSeq" id="WP_180141797.1">
    <property type="nucleotide sequence ID" value="NZ_CAADHO010000005.1"/>
</dbReference>
<accession>A0A4U8YNX8</accession>
<keyword evidence="2" id="KW-1185">Reference proteome</keyword>
<proteinExistence type="predicted"/>
<evidence type="ECO:0000313" key="1">
    <source>
        <dbReference type="EMBL" id="VFQ45354.1"/>
    </source>
</evidence>
<organism evidence="1 2">
    <name type="scientific">Desulfoluna butyratoxydans</name>
    <dbReference type="NCBI Taxonomy" id="231438"/>
    <lineage>
        <taxon>Bacteria</taxon>
        <taxon>Pseudomonadati</taxon>
        <taxon>Thermodesulfobacteriota</taxon>
        <taxon>Desulfobacteria</taxon>
        <taxon>Desulfobacterales</taxon>
        <taxon>Desulfolunaceae</taxon>
        <taxon>Desulfoluna</taxon>
    </lineage>
</organism>
<name>A0A4U8YNX8_9BACT</name>
<sequence length="706" mass="79277">MKRMKVATKREIDSEITGQLLKIDAIRGELMAYANRFMEKYHTDNRPLLDALPLHELCSLSVKGGLGLSNLKAQISPNPPDTLVWDGYAGDCDLNLIVKHDKIPKGKTVGEVMAAVAQRIKILLVESIEDTRYSTLLEHLPHGALGGDKLYRCSQLEALAKLIDFASKKLDMPLQVPVEMAGAKTIVNVFKDLIPVLTAVGGANLKRVFDLITTADSKDWLVYCTDTVFFVSDLNRVNSAWNDVDHSFFPYAPGRMDTLGHEISELAIEQQKARQKEAEGHQPYGVFKIITSDFRYSLRDISEEPVSDDEDTLFEPEESYNLSMYANNLIDDFTLIRTALKFLGYSVEYRDVPENSPEAEKLDVRNGAAKCEFVDVAVPHITSPEWYFCQDRTYYHQIPDPVPDGQWGFKVCDFDYQLEENVNLIIENSCGLSHSAHKLGKRIARMKETWLHCDHVQVFPRKHGGPSPASIKEPFDAPKALVDSFCRDYELLYSIHTLPDWLYDGMFISLKELKDKADAGSADEVVEAAKKLGETGIFEMMCMADVVDGPAIAELRALLEDGHIKVNWVVAAYLLLKASRVSDVIWFPTFGILQVENPEEVQKTLAVTNNSNAPMAAGDLIKVDWDARPGVPPLTYFTLLAQDIMGPSPDHPTPFFGSGLDASRRAIYREIRFRLRRANNQMLRIAYGRMLNALMRGAAESFSLEK</sequence>